<name>A0A2T0S8V6_9BACT</name>
<sequence>MAGLGGLHVCRHLVSATTRWGRLGLTLVFVLAGLLAKAQVSLRLALDADGQTYNVYMRSAVSYSGRSALMSTAQVTLVVPHGLGAERFGVADLTSPIPGMIWRQGDRVDAPAENPERDYLFFSFINNSSPTVLFDIKAGQDILLFRFKRTGPCSTPAQLINNKLDEFRTPNSKGINTGNSVSILGAGGNVYSGNVGGLPTVQIRTSADSACGNQPLDLYADLPPATPAVVYKYQWFADDQPISVQLDVPTFSYVFPNQVKGYQARIRVKVTATGTAACDNQLITNTRFVYVKASPNAQLLYTGENCTPLPVTLRAQSVSKASYQWVRDNQAVPTANLQSFTATANGVYSVNVTVNGCTAPSSTVRLMDVSKAERTLVSIGRVPPLVAGQPVKLNPQITNASSFTWSPADELSSAEVADPVATPQTTTSYTLTVRSDLGCMASDTVTLTVVPALFIPGVFTPNNDGVNDTWLIQNIRYHQPCRLQVVNRWGNTVYEASPYQEPWNAAPNGEPVESGLYQYVLTTPYISYSGSIQIIR</sequence>
<dbReference type="InterPro" id="IPR026341">
    <property type="entry name" value="T9SS_type_B"/>
</dbReference>
<dbReference type="Pfam" id="PF13585">
    <property type="entry name" value="CHU_C"/>
    <property type="match status" value="1"/>
</dbReference>
<proteinExistence type="predicted"/>
<dbReference type="EMBL" id="PVTE01000025">
    <property type="protein sequence ID" value="PRY29743.1"/>
    <property type="molecule type" value="Genomic_DNA"/>
</dbReference>
<gene>
    <name evidence="1" type="ORF">CLV58_1255</name>
</gene>
<dbReference type="RefSeq" id="WP_106140028.1">
    <property type="nucleotide sequence ID" value="NZ_PVTE01000025.1"/>
</dbReference>
<dbReference type="Proteomes" id="UP000238375">
    <property type="component" value="Unassembled WGS sequence"/>
</dbReference>
<reference evidence="1 2" key="1">
    <citation type="submission" date="2018-03" db="EMBL/GenBank/DDBJ databases">
        <title>Genomic Encyclopedia of Archaeal and Bacterial Type Strains, Phase II (KMG-II): from individual species to whole genera.</title>
        <authorList>
            <person name="Goeker M."/>
        </authorList>
    </citation>
    <scope>NUCLEOTIDE SEQUENCE [LARGE SCALE GENOMIC DNA]</scope>
    <source>
        <strain evidence="1 2">DSM 28354</strain>
    </source>
</reference>
<comment type="caution">
    <text evidence="1">The sequence shown here is derived from an EMBL/GenBank/DDBJ whole genome shotgun (WGS) entry which is preliminary data.</text>
</comment>
<protein>
    <submittedName>
        <fullName evidence="1">Gliding motility-associated-like protein</fullName>
    </submittedName>
</protein>
<dbReference type="Gene3D" id="2.60.40.10">
    <property type="entry name" value="Immunoglobulins"/>
    <property type="match status" value="1"/>
</dbReference>
<keyword evidence="2" id="KW-1185">Reference proteome</keyword>
<evidence type="ECO:0000313" key="2">
    <source>
        <dbReference type="Proteomes" id="UP000238375"/>
    </source>
</evidence>
<accession>A0A2T0S8V6</accession>
<evidence type="ECO:0000313" key="1">
    <source>
        <dbReference type="EMBL" id="PRY29743.1"/>
    </source>
</evidence>
<dbReference type="OrthoDB" id="1490014at2"/>
<organism evidence="1 2">
    <name type="scientific">Spirosoma oryzae</name>
    <dbReference type="NCBI Taxonomy" id="1469603"/>
    <lineage>
        <taxon>Bacteria</taxon>
        <taxon>Pseudomonadati</taxon>
        <taxon>Bacteroidota</taxon>
        <taxon>Cytophagia</taxon>
        <taxon>Cytophagales</taxon>
        <taxon>Cytophagaceae</taxon>
        <taxon>Spirosoma</taxon>
    </lineage>
</organism>
<dbReference type="InterPro" id="IPR013783">
    <property type="entry name" value="Ig-like_fold"/>
</dbReference>
<dbReference type="AlphaFoldDB" id="A0A2T0S8V6"/>
<dbReference type="NCBIfam" id="TIGR04131">
    <property type="entry name" value="Bac_Flav_CTERM"/>
    <property type="match status" value="1"/>
</dbReference>